<feature type="signal peptide" evidence="7">
    <location>
        <begin position="1"/>
        <end position="22"/>
    </location>
</feature>
<feature type="transmembrane region" description="Helical" evidence="6">
    <location>
        <begin position="66"/>
        <end position="84"/>
    </location>
</feature>
<keyword evidence="8" id="KW-0966">Cell projection</keyword>
<keyword evidence="8" id="KW-0969">Cilium</keyword>
<gene>
    <name evidence="8" type="ORF">MJG50_00420</name>
</gene>
<dbReference type="InterPro" id="IPR022781">
    <property type="entry name" value="Flagellar_biosynth_FliO"/>
</dbReference>
<evidence type="ECO:0000313" key="8">
    <source>
        <dbReference type="EMBL" id="MCH1623772.1"/>
    </source>
</evidence>
<keyword evidence="5 6" id="KW-0472">Membrane</keyword>
<evidence type="ECO:0000313" key="9">
    <source>
        <dbReference type="Proteomes" id="UP001431131"/>
    </source>
</evidence>
<dbReference type="Pfam" id="PF04347">
    <property type="entry name" value="FliO"/>
    <property type="match status" value="1"/>
</dbReference>
<organism evidence="8 9">
    <name type="scientific">Fredinandcohnia quinoae</name>
    <dbReference type="NCBI Taxonomy" id="2918902"/>
    <lineage>
        <taxon>Bacteria</taxon>
        <taxon>Bacillati</taxon>
        <taxon>Bacillota</taxon>
        <taxon>Bacilli</taxon>
        <taxon>Bacillales</taxon>
        <taxon>Bacillaceae</taxon>
        <taxon>Fredinandcohnia</taxon>
    </lineage>
</organism>
<protein>
    <submittedName>
        <fullName evidence="8">Flagellar biosynthetic protein FliO</fullName>
    </submittedName>
</protein>
<dbReference type="Proteomes" id="UP001431131">
    <property type="component" value="Unassembled WGS sequence"/>
</dbReference>
<keyword evidence="9" id="KW-1185">Reference proteome</keyword>
<evidence type="ECO:0000256" key="6">
    <source>
        <dbReference type="SAM" id="Phobius"/>
    </source>
</evidence>
<evidence type="ECO:0000256" key="3">
    <source>
        <dbReference type="ARBA" id="ARBA00022692"/>
    </source>
</evidence>
<dbReference type="AlphaFoldDB" id="A0AAW5E0X2"/>
<keyword evidence="7" id="KW-0732">Signal</keyword>
<keyword evidence="8" id="KW-0282">Flagellum</keyword>
<comment type="subcellular location">
    <subcellularLocation>
        <location evidence="1">Cell membrane</location>
    </subcellularLocation>
</comment>
<comment type="caution">
    <text evidence="8">The sequence shown here is derived from an EMBL/GenBank/DDBJ whole genome shotgun (WGS) entry which is preliminary data.</text>
</comment>
<evidence type="ECO:0000256" key="5">
    <source>
        <dbReference type="ARBA" id="ARBA00023136"/>
    </source>
</evidence>
<keyword evidence="4 6" id="KW-1133">Transmembrane helix</keyword>
<keyword evidence="2" id="KW-1003">Cell membrane</keyword>
<proteinExistence type="predicted"/>
<sequence>MKRILVSLVFFHTLLVTFPVFAEEGHVDESVTEHLTEQNQQKKEIVNEDNPPAVGSATNELGIGDFLKLIFTTIFIIALIYFLLKFVNKRNRVFNQYKFMENIGGTSLGTNRSIQLIKVGKRILVVGVGESIQLLKEIDDHDEMNEILEHHNTSLESMGKPRDIVNRFIERYKNSKSSAKDPFSSILKQQLSELSQGRKRIVEQLEDKESNKE</sequence>
<evidence type="ECO:0000256" key="7">
    <source>
        <dbReference type="SAM" id="SignalP"/>
    </source>
</evidence>
<keyword evidence="3 6" id="KW-0812">Transmembrane</keyword>
<reference evidence="8" key="1">
    <citation type="submission" date="2022-02" db="EMBL/GenBank/DDBJ databases">
        <title>Fredinandcohnia quinoae sp. nov. isolated from Chenopodium quinoa seeds.</title>
        <authorList>
            <person name="Saati-Santamaria Z."/>
            <person name="Flores-Felix J.D."/>
            <person name="Igual J.M."/>
            <person name="Velazquez E."/>
            <person name="Garcia-Fraile P."/>
            <person name="Martinez-Molina E."/>
        </authorList>
    </citation>
    <scope>NUCLEOTIDE SEQUENCE</scope>
    <source>
        <strain evidence="8">SECRCQ15</strain>
    </source>
</reference>
<evidence type="ECO:0000256" key="1">
    <source>
        <dbReference type="ARBA" id="ARBA00004236"/>
    </source>
</evidence>
<evidence type="ECO:0000256" key="2">
    <source>
        <dbReference type="ARBA" id="ARBA00022475"/>
    </source>
</evidence>
<accession>A0AAW5E0X2</accession>
<dbReference type="RefSeq" id="WP_240251757.1">
    <property type="nucleotide sequence ID" value="NZ_JAKTTI010000001.1"/>
</dbReference>
<name>A0AAW5E0X2_9BACI</name>
<evidence type="ECO:0000256" key="4">
    <source>
        <dbReference type="ARBA" id="ARBA00022989"/>
    </source>
</evidence>
<dbReference type="GO" id="GO:0016020">
    <property type="term" value="C:membrane"/>
    <property type="evidence" value="ECO:0007669"/>
    <property type="project" value="InterPro"/>
</dbReference>
<feature type="chain" id="PRO_5043890676" evidence="7">
    <location>
        <begin position="23"/>
        <end position="213"/>
    </location>
</feature>
<dbReference type="GO" id="GO:0044781">
    <property type="term" value="P:bacterial-type flagellum organization"/>
    <property type="evidence" value="ECO:0007669"/>
    <property type="project" value="InterPro"/>
</dbReference>
<dbReference type="EMBL" id="JAKTTI010000001">
    <property type="protein sequence ID" value="MCH1623772.1"/>
    <property type="molecule type" value="Genomic_DNA"/>
</dbReference>